<dbReference type="Proteomes" id="UP001434883">
    <property type="component" value="Unassembled WGS sequence"/>
</dbReference>
<protein>
    <submittedName>
        <fullName evidence="1">Uncharacterized protein</fullName>
    </submittedName>
</protein>
<proteinExistence type="predicted"/>
<keyword evidence="2" id="KW-1185">Reference proteome</keyword>
<dbReference type="EMBL" id="JAHRIN010071485">
    <property type="protein sequence ID" value="MEQ2216660.1"/>
    <property type="molecule type" value="Genomic_DNA"/>
</dbReference>
<organism evidence="1 2">
    <name type="scientific">Xenoophorus captivus</name>
    <dbReference type="NCBI Taxonomy" id="1517983"/>
    <lineage>
        <taxon>Eukaryota</taxon>
        <taxon>Metazoa</taxon>
        <taxon>Chordata</taxon>
        <taxon>Craniata</taxon>
        <taxon>Vertebrata</taxon>
        <taxon>Euteleostomi</taxon>
        <taxon>Actinopterygii</taxon>
        <taxon>Neopterygii</taxon>
        <taxon>Teleostei</taxon>
        <taxon>Neoteleostei</taxon>
        <taxon>Acanthomorphata</taxon>
        <taxon>Ovalentaria</taxon>
        <taxon>Atherinomorphae</taxon>
        <taxon>Cyprinodontiformes</taxon>
        <taxon>Goodeidae</taxon>
        <taxon>Xenoophorus</taxon>
    </lineage>
</organism>
<gene>
    <name evidence="1" type="ORF">XENOCAPTIV_019944</name>
</gene>
<sequence>MALGCLAWIWVWEHGMDEWGLYSSWKCLMNVCSLGTAGGCTSVLLCGPTGQRCWPHWVAPYGVVVWLREQPLMGYVEMTPQHQDRKSWGTITMLACVSVLSVALTSQNGATATRGNNEDKTTGAAEKQISEGELLLQVSTSPDLTEVYIIDLFLCMILYICVYS</sequence>
<accession>A0ABV0S7X5</accession>
<name>A0ABV0S7X5_9TELE</name>
<evidence type="ECO:0000313" key="2">
    <source>
        <dbReference type="Proteomes" id="UP001434883"/>
    </source>
</evidence>
<comment type="caution">
    <text evidence="1">The sequence shown here is derived from an EMBL/GenBank/DDBJ whole genome shotgun (WGS) entry which is preliminary data.</text>
</comment>
<evidence type="ECO:0000313" key="1">
    <source>
        <dbReference type="EMBL" id="MEQ2216660.1"/>
    </source>
</evidence>
<reference evidence="1 2" key="1">
    <citation type="submission" date="2021-06" db="EMBL/GenBank/DDBJ databases">
        <authorList>
            <person name="Palmer J.M."/>
        </authorList>
    </citation>
    <scope>NUCLEOTIDE SEQUENCE [LARGE SCALE GENOMIC DNA]</scope>
    <source>
        <strain evidence="1 2">XC_2019</strain>
        <tissue evidence="1">Muscle</tissue>
    </source>
</reference>